<feature type="region of interest" description="Disordered" evidence="1">
    <location>
        <begin position="153"/>
        <end position="191"/>
    </location>
</feature>
<evidence type="ECO:0000256" key="2">
    <source>
        <dbReference type="SAM" id="SignalP"/>
    </source>
</evidence>
<proteinExistence type="predicted"/>
<dbReference type="KEGG" id="nall:PP769_15955"/>
<feature type="chain" id="PRO_5041658393" description="DUF4412 domain-containing protein" evidence="2">
    <location>
        <begin position="21"/>
        <end position="377"/>
    </location>
</feature>
<gene>
    <name evidence="3" type="ORF">PP769_15955</name>
</gene>
<dbReference type="AlphaFoldDB" id="A0AA96GGT1"/>
<evidence type="ECO:0000313" key="3">
    <source>
        <dbReference type="EMBL" id="WNM57446.1"/>
    </source>
</evidence>
<dbReference type="RefSeq" id="WP_312641937.1">
    <property type="nucleotide sequence ID" value="NZ_CP116967.1"/>
</dbReference>
<feature type="signal peptide" evidence="2">
    <location>
        <begin position="1"/>
        <end position="20"/>
    </location>
</feature>
<evidence type="ECO:0000256" key="1">
    <source>
        <dbReference type="SAM" id="MobiDB-lite"/>
    </source>
</evidence>
<name>A0AA96GGT1_9BACT</name>
<sequence>MKLTIFFCLLAGLFPSMVWAEESTTSHVHRFQTTYPDGSSEEGSVNVAIPKDWMRLNVAPDKLEDKRTSSTPIDSQNDMQIFLDRQEMMYVRHQAKTYTIITKQQMEALKQSSQNMMQKLGVKPGSTQDQGMNNVLGDVMNSIRDQQRMSLEKAVENKELSPEERTRLEQALTTQSSGSSPGISLKVTKTGETGRQGGIPCEWYTLEVFDVRHICAAAWDDIPGGERSKELYHAWMDYMEEWAKGLPFGNGLHEQHKKIEGFPIITITKSQDGSTLFSEQRYLGTKKMTVAYGPPDGYVLESGLSGASFSDSPERIQQSSEKADNVCQKINGEIVCSGNADPVNSSGVSSLPGQNLENLPPETQKALEMLKGLFGNQ</sequence>
<reference evidence="3 4" key="1">
    <citation type="submission" date="2023-01" db="EMBL/GenBank/DDBJ databases">
        <title>Cultivation and genomic characterization of new, ubiquitous marine nitrite-oxidizing bacteria from the Nitrospirales.</title>
        <authorList>
            <person name="Mueller A.J."/>
            <person name="Daebeler A."/>
            <person name="Herbold C.W."/>
            <person name="Kirkegaard R.H."/>
            <person name="Daims H."/>
        </authorList>
    </citation>
    <scope>NUCLEOTIDE SEQUENCE [LARGE SCALE GENOMIC DNA]</scope>
    <source>
        <strain evidence="3 4">VA</strain>
    </source>
</reference>
<organism evidence="3 4">
    <name type="scientific">Candidatus Nitrospira allomarina</name>
    <dbReference type="NCBI Taxonomy" id="3020900"/>
    <lineage>
        <taxon>Bacteria</taxon>
        <taxon>Pseudomonadati</taxon>
        <taxon>Nitrospirota</taxon>
        <taxon>Nitrospiria</taxon>
        <taxon>Nitrospirales</taxon>
        <taxon>Nitrospiraceae</taxon>
        <taxon>Nitrospira</taxon>
    </lineage>
</organism>
<evidence type="ECO:0008006" key="5">
    <source>
        <dbReference type="Google" id="ProtNLM"/>
    </source>
</evidence>
<feature type="compositionally biased region" description="Polar residues" evidence="1">
    <location>
        <begin position="171"/>
        <end position="182"/>
    </location>
</feature>
<dbReference type="EMBL" id="CP116967">
    <property type="protein sequence ID" value="WNM57446.1"/>
    <property type="molecule type" value="Genomic_DNA"/>
</dbReference>
<keyword evidence="4" id="KW-1185">Reference proteome</keyword>
<accession>A0AA96GGT1</accession>
<dbReference type="Proteomes" id="UP001302719">
    <property type="component" value="Chromosome"/>
</dbReference>
<feature type="compositionally biased region" description="Basic and acidic residues" evidence="1">
    <location>
        <begin position="153"/>
        <end position="168"/>
    </location>
</feature>
<protein>
    <recommendedName>
        <fullName evidence="5">DUF4412 domain-containing protein</fullName>
    </recommendedName>
</protein>
<evidence type="ECO:0000313" key="4">
    <source>
        <dbReference type="Proteomes" id="UP001302719"/>
    </source>
</evidence>
<keyword evidence="2" id="KW-0732">Signal</keyword>